<feature type="region of interest" description="Disordered" evidence="3">
    <location>
        <begin position="385"/>
        <end position="404"/>
    </location>
</feature>
<dbReference type="GO" id="GO:0017000">
    <property type="term" value="P:antibiotic biosynthetic process"/>
    <property type="evidence" value="ECO:0007669"/>
    <property type="project" value="UniProtKB-ARBA"/>
</dbReference>
<dbReference type="Gene3D" id="3.40.50.1820">
    <property type="entry name" value="alpha/beta hydrolase"/>
    <property type="match status" value="1"/>
</dbReference>
<keyword evidence="2" id="KW-0862">Zinc</keyword>
<feature type="domain" description="C2H2-type" evidence="4">
    <location>
        <begin position="1266"/>
        <end position="1293"/>
    </location>
</feature>
<dbReference type="Pfam" id="PF24883">
    <property type="entry name" value="NPHP3_N"/>
    <property type="match status" value="1"/>
</dbReference>
<dbReference type="InterPro" id="IPR013087">
    <property type="entry name" value="Znf_C2H2_type"/>
</dbReference>
<dbReference type="SMART" id="SM00355">
    <property type="entry name" value="ZnF_C2H2"/>
    <property type="match status" value="4"/>
</dbReference>
<keyword evidence="2" id="KW-0863">Zinc-finger</keyword>
<feature type="compositionally biased region" description="Polar residues" evidence="3">
    <location>
        <begin position="386"/>
        <end position="404"/>
    </location>
</feature>
<evidence type="ECO:0000256" key="3">
    <source>
        <dbReference type="SAM" id="MobiDB-lite"/>
    </source>
</evidence>
<reference evidence="5" key="1">
    <citation type="submission" date="2022-12" db="EMBL/GenBank/DDBJ databases">
        <authorList>
            <person name="Petersen C."/>
        </authorList>
    </citation>
    <scope>NUCLEOTIDE SEQUENCE</scope>
    <source>
        <strain evidence="5">IBT 35673</strain>
    </source>
</reference>
<evidence type="ECO:0000259" key="4">
    <source>
        <dbReference type="PROSITE" id="PS50157"/>
    </source>
</evidence>
<dbReference type="InterPro" id="IPR027417">
    <property type="entry name" value="P-loop_NTPase"/>
</dbReference>
<dbReference type="EMBL" id="JAPZBQ010000003">
    <property type="protein sequence ID" value="KAJ5338182.1"/>
    <property type="molecule type" value="Genomic_DNA"/>
</dbReference>
<organism evidence="5 6">
    <name type="scientific">Penicillium brevicompactum</name>
    <dbReference type="NCBI Taxonomy" id="5074"/>
    <lineage>
        <taxon>Eukaryota</taxon>
        <taxon>Fungi</taxon>
        <taxon>Dikarya</taxon>
        <taxon>Ascomycota</taxon>
        <taxon>Pezizomycotina</taxon>
        <taxon>Eurotiomycetes</taxon>
        <taxon>Eurotiomycetidae</taxon>
        <taxon>Eurotiales</taxon>
        <taxon>Aspergillaceae</taxon>
        <taxon>Penicillium</taxon>
    </lineage>
</organism>
<dbReference type="GO" id="GO:0008270">
    <property type="term" value="F:zinc ion binding"/>
    <property type="evidence" value="ECO:0007669"/>
    <property type="project" value="UniProtKB-KW"/>
</dbReference>
<dbReference type="PANTHER" id="PTHR10039:SF14">
    <property type="entry name" value="NACHT DOMAIN-CONTAINING PROTEIN"/>
    <property type="match status" value="1"/>
</dbReference>
<dbReference type="SUPFAM" id="SSF57667">
    <property type="entry name" value="beta-beta-alpha zinc fingers"/>
    <property type="match status" value="1"/>
</dbReference>
<feature type="domain" description="C2H2-type" evidence="4">
    <location>
        <begin position="1237"/>
        <end position="1265"/>
    </location>
</feature>
<dbReference type="SUPFAM" id="SSF52540">
    <property type="entry name" value="P-loop containing nucleoside triphosphate hydrolases"/>
    <property type="match status" value="1"/>
</dbReference>
<dbReference type="InterPro" id="IPR036236">
    <property type="entry name" value="Znf_C2H2_sf"/>
</dbReference>
<dbReference type="GO" id="GO:0072330">
    <property type="term" value="P:monocarboxylic acid biosynthetic process"/>
    <property type="evidence" value="ECO:0007669"/>
    <property type="project" value="UniProtKB-ARBA"/>
</dbReference>
<dbReference type="SUPFAM" id="SSF53474">
    <property type="entry name" value="alpha/beta-Hydrolases"/>
    <property type="match status" value="1"/>
</dbReference>
<proteinExistence type="predicted"/>
<dbReference type="Gene3D" id="3.30.160.60">
    <property type="entry name" value="Classic Zinc Finger"/>
    <property type="match status" value="1"/>
</dbReference>
<dbReference type="InterPro" id="IPR056884">
    <property type="entry name" value="NPHP3-like_N"/>
</dbReference>
<evidence type="ECO:0000313" key="5">
    <source>
        <dbReference type="EMBL" id="KAJ5338182.1"/>
    </source>
</evidence>
<sequence>MAVSRRDWSTTVFRLSGLPSTATTRDDVSCLLSERLGDIPTACIRVFSLATALHVRGPPRFKVATIMFSSVPSLIDSACSSSEWSLLAKPLDVADDFILDIHFMGLTPLNDPENSEHICIAISGLASHPFGSWQPKESTKTFMWIRDELPSALPGARALIYGYDTKLHDSQSFQLIPDLAMAFVTQLETYGWNSSTAKPIAFLSHSLGGLVLKQALVQLASNNAYKKLLGRIKGAVFFGVPNLGMEHQHFHTVVGNNPNQNLVDDLARGSNYLGQLHKAFEDSCITDTIHCFWAYETLQSPTIRRLPDGRIDRNGWPAILVNRESATCRLTQSNPAVTFPINATHSDMVKFTRGSALTDVVISKMSKMLSSLENEDEDIFRDSATGHKQVSDTVSTPSTPASHGTLSETFKASIIKFKRHTGITEAEEADFKTTSLDQLQTFLRSMQGAQEQSNEGLQNMNRLNSFLTSVIQYTKITGDFVNPSDFEHFIWGPVKYVLKVISTLPDAYHSILNAYQDIGELIPCLLTNRQLFTTKPFLREILTLMYDDILDFHSTTIRLLKQRYWKKLFQASWRSKLPEIDCIKQNMRRNRRIFENPTTLGEFEEIQNHRQSAINASEREKAARDDQCQAVVRQWLSAFPCDEEQDRHRNTRSICPDSGRWLLDHPDFQNWFNPDFCQSPLLWLSGLPGAGKTILSSVVVDAVKSVKTSTVGFFFCKYGDKSRNAFINIARSVLGQILAQTPHLLPYFYEQASMSKDAILTSDQTAKEMLQSTLDACTKTYIIIDGLDECGRLEGKKIVSYFQTLIDNLPLEQMDSIRCLLVSQDDAASGIPSIKVTALENKGDLGHFVSAWHKQIEAKFGELQSKENHIANILFARAQGMFIFAELMAKYLEDQPHRASLLEELRPERFPVKLDTVYSRIIQRVFDSRGNNVAMHMRQVLGWIVCAKRPLRWREIQGAICVDVEQQIVNHDKKLLDSPRGLFAALVEMQADGTVELFDPRRKDDDIGVDIRNGSHAFYDYASACWAMHLESGLPKAGSEDKLNELRETLETFVESHWSSSAKALPISEKLKCTLAPMSSSDHIPEILQAVAWYRKQTGTSGSGPTEDDALDLWQITERSRATLEQIQTQPFSDSEIREMQQFYGPNWFKCPRINCYFYHHGFSTSNQRQLHILKHDRPFLCFVIGCHMASFGCATENDLKGHLFEYHGIDMFDDTEFPDPPKRRISDKPTTNEARFHCEQCPNVYTRRHNLNNHVKSAHSGERSFTCVECGAGFTRNWERQRHEKKHEDKAYTCQGTLKDGSTWGCNKSFTRADILATHLKSRGGTCIRPLMLQRLQEDTQQDEADGENIFINQSGSNSDTLLAAGKLLPSFKDFLQLCGLSQSVSTAEAIS</sequence>
<protein>
    <recommendedName>
        <fullName evidence="4">C2H2-type domain-containing protein</fullName>
    </recommendedName>
</protein>
<evidence type="ECO:0000256" key="1">
    <source>
        <dbReference type="ARBA" id="ARBA00022737"/>
    </source>
</evidence>
<dbReference type="Gene3D" id="3.40.50.300">
    <property type="entry name" value="P-loop containing nucleotide triphosphate hydrolases"/>
    <property type="match status" value="1"/>
</dbReference>
<evidence type="ECO:0000313" key="6">
    <source>
        <dbReference type="Proteomes" id="UP001147695"/>
    </source>
</evidence>
<reference evidence="5" key="2">
    <citation type="journal article" date="2023" name="IMA Fungus">
        <title>Comparative genomic study of the Penicillium genus elucidates a diverse pangenome and 15 lateral gene transfer events.</title>
        <authorList>
            <person name="Petersen C."/>
            <person name="Sorensen T."/>
            <person name="Nielsen M.R."/>
            <person name="Sondergaard T.E."/>
            <person name="Sorensen J.L."/>
            <person name="Fitzpatrick D.A."/>
            <person name="Frisvad J.C."/>
            <person name="Nielsen K.L."/>
        </authorList>
    </citation>
    <scope>NUCLEOTIDE SEQUENCE</scope>
    <source>
        <strain evidence="5">IBT 35673</strain>
    </source>
</reference>
<name>A0A9W9UEM9_PENBR</name>
<dbReference type="PANTHER" id="PTHR10039">
    <property type="entry name" value="AMELOGENIN"/>
    <property type="match status" value="1"/>
</dbReference>
<keyword evidence="1" id="KW-0677">Repeat</keyword>
<comment type="caution">
    <text evidence="5">The sequence shown here is derived from an EMBL/GenBank/DDBJ whole genome shotgun (WGS) entry which is preliminary data.</text>
</comment>
<gene>
    <name evidence="5" type="ORF">N7452_004910</name>
</gene>
<dbReference type="PROSITE" id="PS50157">
    <property type="entry name" value="ZINC_FINGER_C2H2_2"/>
    <property type="match status" value="2"/>
</dbReference>
<dbReference type="Proteomes" id="UP001147695">
    <property type="component" value="Unassembled WGS sequence"/>
</dbReference>
<dbReference type="PROSITE" id="PS00028">
    <property type="entry name" value="ZINC_FINGER_C2H2_1"/>
    <property type="match status" value="2"/>
</dbReference>
<evidence type="ECO:0000256" key="2">
    <source>
        <dbReference type="PROSITE-ProRule" id="PRU00042"/>
    </source>
</evidence>
<dbReference type="InterPro" id="IPR029058">
    <property type="entry name" value="AB_hydrolase_fold"/>
</dbReference>
<accession>A0A9W9UEM9</accession>
<keyword evidence="2" id="KW-0479">Metal-binding</keyword>